<organism evidence="1 2">
    <name type="scientific">Pandoraea norimbergensis</name>
    <dbReference type="NCBI Taxonomy" id="93219"/>
    <lineage>
        <taxon>Bacteria</taxon>
        <taxon>Pseudomonadati</taxon>
        <taxon>Pseudomonadota</taxon>
        <taxon>Betaproteobacteria</taxon>
        <taxon>Burkholderiales</taxon>
        <taxon>Burkholderiaceae</taxon>
        <taxon>Pandoraea</taxon>
    </lineage>
</organism>
<name>A0ABM7D6F3_9BURK</name>
<evidence type="ECO:0000313" key="1">
    <source>
        <dbReference type="EMBL" id="ALS60901.1"/>
    </source>
</evidence>
<proteinExistence type="predicted"/>
<dbReference type="SUPFAM" id="SSF48403">
    <property type="entry name" value="Ankyrin repeat"/>
    <property type="match status" value="1"/>
</dbReference>
<dbReference type="EMBL" id="CP013480">
    <property type="protein sequence ID" value="ALS60901.1"/>
    <property type="molecule type" value="Genomic_DNA"/>
</dbReference>
<evidence type="ECO:0000313" key="2">
    <source>
        <dbReference type="Proteomes" id="UP000060277"/>
    </source>
</evidence>
<dbReference type="Proteomes" id="UP000060277">
    <property type="component" value="Chromosome"/>
</dbReference>
<sequence length="342" mass="36869">MLTSILSCPGCAAADELLSLCAFASLEGQASRDDTGKLRTAVISLLTRPVTARTFDQLRDTGMFCTAPLRDWPSRDNLDLLFSDEGLLLWLKYGATPDGYQRLFVDHLSQQLHSQVVPDPRPPNLGPALRVLVAVGRDTAVDVPDPYRMGHSLPPLSHLCATHAPDWLPFLLDISPCASQCDSSGRPLLHTVLASATRAARNAGVTSHEMNRTLQDRIGLLTEHGADMSVVDLNGMPLAARLVVDGYIDAARVALQFGAPPLATDREMNSVLHHLARTLRPESTQYSAAIIAIVAALAAGGDILSVNASGETAIDLLPEFQRKHFIFLASHYARWTGAGNRG</sequence>
<reference evidence="2" key="1">
    <citation type="submission" date="2015-12" db="EMBL/GenBank/DDBJ databases">
        <title>Complete genome sequence of Pandoraea norimbergensis DSM 11628.</title>
        <authorList>
            <person name="Ee R."/>
            <person name="Lim Y.-L."/>
            <person name="Yong D."/>
            <person name="Yin W.-F."/>
            <person name="Chan K.-G."/>
        </authorList>
    </citation>
    <scope>NUCLEOTIDE SEQUENCE [LARGE SCALE GENOMIC DNA]</scope>
    <source>
        <strain evidence="2">DSM 11628</strain>
    </source>
</reference>
<keyword evidence="2" id="KW-1185">Reference proteome</keyword>
<accession>A0ABM7D6F3</accession>
<dbReference type="Gene3D" id="1.25.40.20">
    <property type="entry name" value="Ankyrin repeat-containing domain"/>
    <property type="match status" value="1"/>
</dbReference>
<protein>
    <submittedName>
        <fullName evidence="1">Uncharacterized protein</fullName>
    </submittedName>
</protein>
<gene>
    <name evidence="1" type="ORF">AT302_15140</name>
</gene>
<dbReference type="InterPro" id="IPR036770">
    <property type="entry name" value="Ankyrin_rpt-contain_sf"/>
</dbReference>